<dbReference type="KEGG" id="ptes:JQU52_11550"/>
<name>A0A892ZFU1_9NEIS</name>
<dbReference type="EMBL" id="CP069798">
    <property type="protein sequence ID" value="QRQ81338.1"/>
    <property type="molecule type" value="Genomic_DNA"/>
</dbReference>
<dbReference type="PANTHER" id="PTHR48094">
    <property type="entry name" value="PROTEIN/NUCLEIC ACID DEGLYCASE DJ-1-RELATED"/>
    <property type="match status" value="1"/>
</dbReference>
<sequence>MQKAKILVYTSSATEIPLREGGTHQVGIFLGELVEPLEPLIEAGHSVTFFSPNGKGCVIDKASYKLSNWGLSKSKMEHAKHYFETKLQELGIGTPGKISDLLNDKAELCTYDTVFIPGGHAPMTDILHSNWLQSNAYNPETGELLLHFHNSNKTTAAICHGSAALAAAPEVNGKWIYSGYDMTCVSMAAERLTEDIPFCNIGGHMPDYPVHILEKLGAKVHTKMLGLSNVVECNELITGQDPYSAKELGEKLLAKIEHQLKHQQA</sequence>
<protein>
    <submittedName>
        <fullName evidence="2">DJ-1/PfpI family protein</fullName>
    </submittedName>
</protein>
<dbReference type="InterPro" id="IPR002818">
    <property type="entry name" value="DJ-1/PfpI"/>
</dbReference>
<evidence type="ECO:0000313" key="3">
    <source>
        <dbReference type="Proteomes" id="UP000653156"/>
    </source>
</evidence>
<dbReference type="RefSeq" id="WP_230338632.1">
    <property type="nucleotide sequence ID" value="NZ_CP069798.1"/>
</dbReference>
<evidence type="ECO:0000313" key="2">
    <source>
        <dbReference type="EMBL" id="QRQ81338.1"/>
    </source>
</evidence>
<evidence type="ECO:0000259" key="1">
    <source>
        <dbReference type="Pfam" id="PF01965"/>
    </source>
</evidence>
<dbReference type="Proteomes" id="UP000653156">
    <property type="component" value="Chromosome"/>
</dbReference>
<dbReference type="Gene3D" id="3.40.50.880">
    <property type="match status" value="1"/>
</dbReference>
<proteinExistence type="predicted"/>
<accession>A0A892ZFU1</accession>
<dbReference type="InterPro" id="IPR029062">
    <property type="entry name" value="Class_I_gatase-like"/>
</dbReference>
<dbReference type="InterPro" id="IPR050325">
    <property type="entry name" value="Prot/Nucl_acid_deglycase"/>
</dbReference>
<dbReference type="PANTHER" id="PTHR48094:SF22">
    <property type="entry name" value="DJ-1_PFPI DOMAIN-CONTAINING PROTEIN"/>
    <property type="match status" value="1"/>
</dbReference>
<feature type="domain" description="DJ-1/PfpI" evidence="1">
    <location>
        <begin position="32"/>
        <end position="254"/>
    </location>
</feature>
<organism evidence="2 3">
    <name type="scientific">Paralysiella testudinis</name>
    <dbReference type="NCBI Taxonomy" id="2809020"/>
    <lineage>
        <taxon>Bacteria</taxon>
        <taxon>Pseudomonadati</taxon>
        <taxon>Pseudomonadota</taxon>
        <taxon>Betaproteobacteria</taxon>
        <taxon>Neisseriales</taxon>
        <taxon>Neisseriaceae</taxon>
        <taxon>Paralysiella</taxon>
    </lineage>
</organism>
<dbReference type="SUPFAM" id="SSF52317">
    <property type="entry name" value="Class I glutamine amidotransferase-like"/>
    <property type="match status" value="1"/>
</dbReference>
<dbReference type="AlphaFoldDB" id="A0A892ZFU1"/>
<dbReference type="GO" id="GO:0019243">
    <property type="term" value="P:methylglyoxal catabolic process to D-lactate via S-lactoyl-glutathione"/>
    <property type="evidence" value="ECO:0007669"/>
    <property type="project" value="TreeGrafter"/>
</dbReference>
<dbReference type="Pfam" id="PF01965">
    <property type="entry name" value="DJ-1_PfpI"/>
    <property type="match status" value="1"/>
</dbReference>
<dbReference type="GO" id="GO:0005737">
    <property type="term" value="C:cytoplasm"/>
    <property type="evidence" value="ECO:0007669"/>
    <property type="project" value="TreeGrafter"/>
</dbReference>
<gene>
    <name evidence="2" type="ORF">JQU52_11550</name>
</gene>
<reference evidence="2" key="1">
    <citation type="submission" date="2021-02" db="EMBL/GenBank/DDBJ databases">
        <title>Neisseriaceae sp. 26B isolated from the cloaca of a Common Toad-headed Turtle (Mesoclemmys nasuta).</title>
        <authorList>
            <person name="Spergser J."/>
            <person name="Busse H.-J."/>
        </authorList>
    </citation>
    <scope>NUCLEOTIDE SEQUENCE</scope>
    <source>
        <strain evidence="2">26B</strain>
    </source>
</reference>
<dbReference type="GO" id="GO:0019172">
    <property type="term" value="F:glyoxalase III activity"/>
    <property type="evidence" value="ECO:0007669"/>
    <property type="project" value="TreeGrafter"/>
</dbReference>
<keyword evidence="3" id="KW-1185">Reference proteome</keyword>